<evidence type="ECO:0000313" key="3">
    <source>
        <dbReference type="Proteomes" id="UP000574067"/>
    </source>
</evidence>
<gene>
    <name evidence="2" type="ORF">HHL10_14180</name>
</gene>
<comment type="caution">
    <text evidence="2">The sequence shown here is derived from an EMBL/GenBank/DDBJ whole genome shotgun (WGS) entry which is preliminary data.</text>
</comment>
<keyword evidence="3" id="KW-1185">Reference proteome</keyword>
<evidence type="ECO:0000259" key="1">
    <source>
        <dbReference type="Pfam" id="PF01243"/>
    </source>
</evidence>
<reference evidence="2 3" key="1">
    <citation type="submission" date="2020-04" db="EMBL/GenBank/DDBJ databases">
        <title>Azohydromonas sp. isolated from soil.</title>
        <authorList>
            <person name="Dahal R.H."/>
        </authorList>
    </citation>
    <scope>NUCLEOTIDE SEQUENCE [LARGE SCALE GENOMIC DNA]</scope>
    <source>
        <strain evidence="2 3">G-1-1-14</strain>
    </source>
</reference>
<dbReference type="InterPro" id="IPR011576">
    <property type="entry name" value="Pyridox_Oxase_N"/>
</dbReference>
<dbReference type="RefSeq" id="WP_169161019.1">
    <property type="nucleotide sequence ID" value="NZ_JABBFW010000008.1"/>
</dbReference>
<dbReference type="Proteomes" id="UP000574067">
    <property type="component" value="Unassembled WGS sequence"/>
</dbReference>
<evidence type="ECO:0000313" key="2">
    <source>
        <dbReference type="EMBL" id="NML16126.1"/>
    </source>
</evidence>
<organism evidence="2 3">
    <name type="scientific">Azohydromonas caseinilytica</name>
    <dbReference type="NCBI Taxonomy" id="2728836"/>
    <lineage>
        <taxon>Bacteria</taxon>
        <taxon>Pseudomonadati</taxon>
        <taxon>Pseudomonadota</taxon>
        <taxon>Betaproteobacteria</taxon>
        <taxon>Burkholderiales</taxon>
        <taxon>Sphaerotilaceae</taxon>
        <taxon>Azohydromonas</taxon>
    </lineage>
</organism>
<proteinExistence type="predicted"/>
<dbReference type="SUPFAM" id="SSF50475">
    <property type="entry name" value="FMN-binding split barrel"/>
    <property type="match status" value="1"/>
</dbReference>
<dbReference type="GO" id="GO:0005737">
    <property type="term" value="C:cytoplasm"/>
    <property type="evidence" value="ECO:0007669"/>
    <property type="project" value="UniProtKB-ARBA"/>
</dbReference>
<accession>A0A848FB72</accession>
<sequence>MDDDISALLRRLLAERPVAALATLHRGEPAVSMVPFVLPAGDTRLLIHVSGLATHTRDMLDHARVGLLVTAETGAASPQALPRVSLQADAAPLAREGAEYAAARAQYLARFPDAAQTFELGDFQLFALQPVSARLIAGFGRIHSLAGEALHRWLRADRGAQA</sequence>
<name>A0A848FB72_9BURK</name>
<dbReference type="InterPro" id="IPR012349">
    <property type="entry name" value="Split_barrel_FMN-bd"/>
</dbReference>
<dbReference type="PANTHER" id="PTHR13343">
    <property type="entry name" value="CREG1 PROTEIN"/>
    <property type="match status" value="1"/>
</dbReference>
<dbReference type="Gene3D" id="2.30.110.10">
    <property type="entry name" value="Electron Transport, Fmn-binding Protein, Chain A"/>
    <property type="match status" value="1"/>
</dbReference>
<dbReference type="Pfam" id="PF01243">
    <property type="entry name" value="PNPOx_N"/>
    <property type="match status" value="1"/>
</dbReference>
<dbReference type="EMBL" id="JABBFW010000008">
    <property type="protein sequence ID" value="NML16126.1"/>
    <property type="molecule type" value="Genomic_DNA"/>
</dbReference>
<dbReference type="PIRSF" id="PIRSF004633">
    <property type="entry name" value="UCP_PLP_oxd"/>
    <property type="match status" value="1"/>
</dbReference>
<dbReference type="AlphaFoldDB" id="A0A848FB72"/>
<dbReference type="InterPro" id="IPR014419">
    <property type="entry name" value="HutZ"/>
</dbReference>
<feature type="domain" description="Pyridoxamine 5'-phosphate oxidase N-terminal" evidence="1">
    <location>
        <begin position="9"/>
        <end position="135"/>
    </location>
</feature>
<dbReference type="PANTHER" id="PTHR13343:SF17">
    <property type="entry name" value="CELLULAR REPRESSOR OF E1A-STIMULATED GENES, ISOFORM A"/>
    <property type="match status" value="1"/>
</dbReference>
<protein>
    <recommendedName>
        <fullName evidence="1">Pyridoxamine 5'-phosphate oxidase N-terminal domain-containing protein</fullName>
    </recommendedName>
</protein>